<feature type="compositionally biased region" description="Low complexity" evidence="1">
    <location>
        <begin position="46"/>
        <end position="59"/>
    </location>
</feature>
<dbReference type="RefSeq" id="WP_091484857.1">
    <property type="nucleotide sequence ID" value="NZ_LT629692.1"/>
</dbReference>
<keyword evidence="4" id="KW-1185">Reference proteome</keyword>
<evidence type="ECO:0000256" key="2">
    <source>
        <dbReference type="SAM" id="Phobius"/>
    </source>
</evidence>
<dbReference type="Proteomes" id="UP000199009">
    <property type="component" value="Chromosome I"/>
</dbReference>
<evidence type="ECO:0000256" key="1">
    <source>
        <dbReference type="SAM" id="MobiDB-lite"/>
    </source>
</evidence>
<feature type="compositionally biased region" description="Low complexity" evidence="1">
    <location>
        <begin position="110"/>
        <end position="123"/>
    </location>
</feature>
<dbReference type="STRING" id="370764.SAMN04489810_0065"/>
<feature type="transmembrane region" description="Helical" evidence="2">
    <location>
        <begin position="193"/>
        <end position="215"/>
    </location>
</feature>
<feature type="compositionally biased region" description="Basic and acidic residues" evidence="1">
    <location>
        <begin position="158"/>
        <end position="171"/>
    </location>
</feature>
<protein>
    <submittedName>
        <fullName evidence="3">Uncharacterized protein</fullName>
    </submittedName>
</protein>
<dbReference type="EMBL" id="LT629692">
    <property type="protein sequence ID" value="SDG35139.1"/>
    <property type="molecule type" value="Genomic_DNA"/>
</dbReference>
<feature type="region of interest" description="Disordered" evidence="1">
    <location>
        <begin position="1"/>
        <end position="186"/>
    </location>
</feature>
<accession>A0A1G7TKD4</accession>
<evidence type="ECO:0000313" key="4">
    <source>
        <dbReference type="Proteomes" id="UP000199009"/>
    </source>
</evidence>
<keyword evidence="2" id="KW-1133">Transmembrane helix</keyword>
<dbReference type="AlphaFoldDB" id="A0A1G7TKD4"/>
<keyword evidence="2" id="KW-0472">Membrane</keyword>
<proteinExistence type="predicted"/>
<name>A0A1G7TKD4_9MICO</name>
<organism evidence="3 4">
    <name type="scientific">Microbacterium pygmaeum</name>
    <dbReference type="NCBI Taxonomy" id="370764"/>
    <lineage>
        <taxon>Bacteria</taxon>
        <taxon>Bacillati</taxon>
        <taxon>Actinomycetota</taxon>
        <taxon>Actinomycetes</taxon>
        <taxon>Micrococcales</taxon>
        <taxon>Microbacteriaceae</taxon>
        <taxon>Microbacterium</taxon>
    </lineage>
</organism>
<reference evidence="3 4" key="1">
    <citation type="submission" date="2016-10" db="EMBL/GenBank/DDBJ databases">
        <authorList>
            <person name="de Groot N.N."/>
        </authorList>
    </citation>
    <scope>NUCLEOTIDE SEQUENCE [LARGE SCALE GENOMIC DNA]</scope>
    <source>
        <strain evidence="3 4">DSM 23142</strain>
    </source>
</reference>
<gene>
    <name evidence="3" type="ORF">SAMN04489810_0065</name>
</gene>
<sequence length="217" mass="22605">MSDLPDDDTIRVRRSWAGAPPVPDDAEGDLDEVTAVSRRRGAGRVPPAFAAPASPHAAPVTTDPGIGPRRSTYIDGPLDTEQVDFEPGDGSTIVARRESRRRAAREPSLDDAPAAPTASAPPTQHSPGEQAVAGRTAHSPAHSSETYGVRRSGPAMAVHRDAGNEAPERSRQTPVDAAAVDARRRRGERRATIIVVGTASAIVVAAASALIAIVLSL</sequence>
<keyword evidence="2" id="KW-0812">Transmembrane</keyword>
<evidence type="ECO:0000313" key="3">
    <source>
        <dbReference type="EMBL" id="SDG35139.1"/>
    </source>
</evidence>